<dbReference type="AlphaFoldDB" id="A0AAV4WJ19"/>
<evidence type="ECO:0000256" key="1">
    <source>
        <dbReference type="SAM" id="MobiDB-lite"/>
    </source>
</evidence>
<evidence type="ECO:0000313" key="2">
    <source>
        <dbReference type="EMBL" id="GIY81799.1"/>
    </source>
</evidence>
<proteinExistence type="predicted"/>
<organism evidence="2 3">
    <name type="scientific">Caerostris darwini</name>
    <dbReference type="NCBI Taxonomy" id="1538125"/>
    <lineage>
        <taxon>Eukaryota</taxon>
        <taxon>Metazoa</taxon>
        <taxon>Ecdysozoa</taxon>
        <taxon>Arthropoda</taxon>
        <taxon>Chelicerata</taxon>
        <taxon>Arachnida</taxon>
        <taxon>Araneae</taxon>
        <taxon>Araneomorphae</taxon>
        <taxon>Entelegynae</taxon>
        <taxon>Araneoidea</taxon>
        <taxon>Araneidae</taxon>
        <taxon>Caerostris</taxon>
    </lineage>
</organism>
<reference evidence="2 3" key="1">
    <citation type="submission" date="2021-06" db="EMBL/GenBank/DDBJ databases">
        <title>Caerostris darwini draft genome.</title>
        <authorList>
            <person name="Kono N."/>
            <person name="Arakawa K."/>
        </authorList>
    </citation>
    <scope>NUCLEOTIDE SEQUENCE [LARGE SCALE GENOMIC DNA]</scope>
</reference>
<dbReference type="EMBL" id="BPLQ01014668">
    <property type="protein sequence ID" value="GIY81799.1"/>
    <property type="molecule type" value="Genomic_DNA"/>
</dbReference>
<gene>
    <name evidence="2" type="ORF">CDAR_512341</name>
</gene>
<evidence type="ECO:0000313" key="3">
    <source>
        <dbReference type="Proteomes" id="UP001054837"/>
    </source>
</evidence>
<protein>
    <submittedName>
        <fullName evidence="2">Uncharacterized protein</fullName>
    </submittedName>
</protein>
<name>A0AAV4WJ19_9ARAC</name>
<comment type="caution">
    <text evidence="2">The sequence shown here is derived from an EMBL/GenBank/DDBJ whole genome shotgun (WGS) entry which is preliminary data.</text>
</comment>
<keyword evidence="3" id="KW-1185">Reference proteome</keyword>
<dbReference type="Proteomes" id="UP001054837">
    <property type="component" value="Unassembled WGS sequence"/>
</dbReference>
<feature type="region of interest" description="Disordered" evidence="1">
    <location>
        <begin position="54"/>
        <end position="77"/>
    </location>
</feature>
<accession>A0AAV4WJ19</accession>
<sequence length="138" mass="15641">MVAGALMVPCIQNNKWRDLRGWGGSLRDINRPFVPQPPLSFIRAQQSRQRCVITPWKSPNDNRSSGEESSCRHPLSGTHLGELEEKIVCRFRGGAGELKREGRQNRTPTSDIVALAPLMVPCIPNKWRDLRGWRVEGR</sequence>